<protein>
    <recommendedName>
        <fullName evidence="1">DUF8042 domain-containing protein</fullName>
    </recommendedName>
</protein>
<accession>A0A1H0JLL2</accession>
<dbReference type="EMBL" id="FNIL01000014">
    <property type="protein sequence ID" value="SDO44504.1"/>
    <property type="molecule type" value="Genomic_DNA"/>
</dbReference>
<dbReference type="OrthoDB" id="2874105at2"/>
<dbReference type="STRING" id="745820.SAMN04488053_1149"/>
<organism evidence="2 3">
    <name type="scientific">Alkalicoccus daliensis</name>
    <dbReference type="NCBI Taxonomy" id="745820"/>
    <lineage>
        <taxon>Bacteria</taxon>
        <taxon>Bacillati</taxon>
        <taxon>Bacillota</taxon>
        <taxon>Bacilli</taxon>
        <taxon>Bacillales</taxon>
        <taxon>Bacillaceae</taxon>
        <taxon>Alkalicoccus</taxon>
    </lineage>
</organism>
<dbReference type="Proteomes" id="UP000198778">
    <property type="component" value="Unassembled WGS sequence"/>
</dbReference>
<proteinExistence type="predicted"/>
<dbReference type="Pfam" id="PF26154">
    <property type="entry name" value="DUF8042"/>
    <property type="match status" value="1"/>
</dbReference>
<dbReference type="RefSeq" id="WP_090843905.1">
    <property type="nucleotide sequence ID" value="NZ_FNIL01000014.1"/>
</dbReference>
<dbReference type="AlphaFoldDB" id="A0A1H0JLL2"/>
<reference evidence="3" key="1">
    <citation type="submission" date="2016-10" db="EMBL/GenBank/DDBJ databases">
        <authorList>
            <person name="Varghese N."/>
            <person name="Submissions S."/>
        </authorList>
    </citation>
    <scope>NUCLEOTIDE SEQUENCE [LARGE SCALE GENOMIC DNA]</scope>
    <source>
        <strain evidence="3">CGMCC 1.10369</strain>
    </source>
</reference>
<sequence>MEKLLPVMQQGLELAVTVEEAVKHVERLLKEKHLEEPLYLVEDIISAFASIQRSFEPVKKECDMEMVHLTAAQVHQALQKTVYSFESGSRGKVEETVENELKPGIEEWRKAMEETLRRYVTQ</sequence>
<name>A0A1H0JLL2_9BACI</name>
<feature type="domain" description="DUF8042" evidence="1">
    <location>
        <begin position="1"/>
        <end position="117"/>
    </location>
</feature>
<gene>
    <name evidence="2" type="ORF">SAMN04488053_1149</name>
</gene>
<evidence type="ECO:0000259" key="1">
    <source>
        <dbReference type="Pfam" id="PF26154"/>
    </source>
</evidence>
<dbReference type="InterPro" id="IPR058355">
    <property type="entry name" value="DUF8042"/>
</dbReference>
<evidence type="ECO:0000313" key="3">
    <source>
        <dbReference type="Proteomes" id="UP000198778"/>
    </source>
</evidence>
<evidence type="ECO:0000313" key="2">
    <source>
        <dbReference type="EMBL" id="SDO44504.1"/>
    </source>
</evidence>
<keyword evidence="3" id="KW-1185">Reference proteome</keyword>